<dbReference type="InterPro" id="IPR011989">
    <property type="entry name" value="ARM-like"/>
</dbReference>
<reference evidence="2" key="1">
    <citation type="submission" date="2023-08" db="EMBL/GenBank/DDBJ databases">
        <authorList>
            <person name="Chen Y."/>
            <person name="Shah S."/>
            <person name="Dougan E. K."/>
            <person name="Thang M."/>
            <person name="Chan C."/>
        </authorList>
    </citation>
    <scope>NUCLEOTIDE SEQUENCE</scope>
</reference>
<evidence type="ECO:0000313" key="2">
    <source>
        <dbReference type="EMBL" id="CAJ1400638.1"/>
    </source>
</evidence>
<dbReference type="SUPFAM" id="SSF48371">
    <property type="entry name" value="ARM repeat"/>
    <property type="match status" value="1"/>
</dbReference>
<dbReference type="InterPro" id="IPR016024">
    <property type="entry name" value="ARM-type_fold"/>
</dbReference>
<feature type="region of interest" description="Disordered" evidence="1">
    <location>
        <begin position="1"/>
        <end position="150"/>
    </location>
</feature>
<feature type="compositionally biased region" description="Basic and acidic residues" evidence="1">
    <location>
        <begin position="34"/>
        <end position="49"/>
    </location>
</feature>
<dbReference type="AlphaFoldDB" id="A0AA36J6Q1"/>
<dbReference type="Pfam" id="PF13646">
    <property type="entry name" value="HEAT_2"/>
    <property type="match status" value="1"/>
</dbReference>
<keyword evidence="3" id="KW-1185">Reference proteome</keyword>
<dbReference type="InterPro" id="IPR004155">
    <property type="entry name" value="PBS_lyase_HEAT"/>
</dbReference>
<protein>
    <recommendedName>
        <fullName evidence="4">HEAT repeat domain-containing protein</fullName>
    </recommendedName>
</protein>
<proteinExistence type="predicted"/>
<dbReference type="Gene3D" id="1.25.10.10">
    <property type="entry name" value="Leucine-rich Repeat Variant"/>
    <property type="match status" value="1"/>
</dbReference>
<feature type="compositionally biased region" description="Basic and acidic residues" evidence="1">
    <location>
        <begin position="66"/>
        <end position="75"/>
    </location>
</feature>
<dbReference type="Proteomes" id="UP001178507">
    <property type="component" value="Unassembled WGS sequence"/>
</dbReference>
<dbReference type="EMBL" id="CAUJNA010003380">
    <property type="protein sequence ID" value="CAJ1400638.1"/>
    <property type="molecule type" value="Genomic_DNA"/>
</dbReference>
<dbReference type="PANTHER" id="PTHR12697">
    <property type="entry name" value="PBS LYASE HEAT-LIKE PROTEIN"/>
    <property type="match status" value="1"/>
</dbReference>
<organism evidence="2 3">
    <name type="scientific">Effrenium voratum</name>
    <dbReference type="NCBI Taxonomy" id="2562239"/>
    <lineage>
        <taxon>Eukaryota</taxon>
        <taxon>Sar</taxon>
        <taxon>Alveolata</taxon>
        <taxon>Dinophyceae</taxon>
        <taxon>Suessiales</taxon>
        <taxon>Symbiodiniaceae</taxon>
        <taxon>Effrenium</taxon>
    </lineage>
</organism>
<feature type="compositionally biased region" description="Basic and acidic residues" evidence="1">
    <location>
        <begin position="15"/>
        <end position="25"/>
    </location>
</feature>
<feature type="compositionally biased region" description="Basic and acidic residues" evidence="1">
    <location>
        <begin position="92"/>
        <end position="129"/>
    </location>
</feature>
<feature type="compositionally biased region" description="Polar residues" evidence="1">
    <location>
        <begin position="1"/>
        <end position="13"/>
    </location>
</feature>
<evidence type="ECO:0000313" key="3">
    <source>
        <dbReference type="Proteomes" id="UP001178507"/>
    </source>
</evidence>
<dbReference type="SMART" id="SM00567">
    <property type="entry name" value="EZ_HEAT"/>
    <property type="match status" value="2"/>
</dbReference>
<gene>
    <name evidence="2" type="ORF">EVOR1521_LOCUS23943</name>
</gene>
<name>A0AA36J6Q1_9DINO</name>
<dbReference type="PANTHER" id="PTHR12697:SF5">
    <property type="entry name" value="DEOXYHYPUSINE HYDROXYLASE"/>
    <property type="match status" value="1"/>
</dbReference>
<accession>A0AA36J6Q1</accession>
<comment type="caution">
    <text evidence="2">The sequence shown here is derived from an EMBL/GenBank/DDBJ whole genome shotgun (WGS) entry which is preliminary data.</text>
</comment>
<dbReference type="GO" id="GO:0016491">
    <property type="term" value="F:oxidoreductase activity"/>
    <property type="evidence" value="ECO:0007669"/>
    <property type="project" value="TreeGrafter"/>
</dbReference>
<evidence type="ECO:0008006" key="4">
    <source>
        <dbReference type="Google" id="ProtNLM"/>
    </source>
</evidence>
<sequence length="266" mass="28568">MNQRTARISSNPPCEQKRVSPRDTTEQAQSCHEAAPRHAKGAEARKHGSELPTAPSLNVPQIGRPVSEEPVDRYARLQCLQARLKSRSGDGTPRDPRSWLKDMKDMQDMRDLNVPKEKETPKEGPKRPQEGPTEEPSERKEAKAASGDVTSRLYHAEPVVRQAAVAALGALGRAAKDDARLLAASLRDTDAGVRRAAAIALGNLGKPASAYTDALLAASRHDNDDDVRFHAAVALGMLGASKIDLEGCRCSPAAPMLASCTLSFPA</sequence>
<evidence type="ECO:0000256" key="1">
    <source>
        <dbReference type="SAM" id="MobiDB-lite"/>
    </source>
</evidence>